<feature type="transmembrane region" description="Helical" evidence="1">
    <location>
        <begin position="32"/>
        <end position="52"/>
    </location>
</feature>
<accession>A0A0P9CUZ1</accession>
<evidence type="ECO:0000256" key="1">
    <source>
        <dbReference type="SAM" id="Phobius"/>
    </source>
</evidence>
<dbReference type="EMBL" id="LJCR01001752">
    <property type="protein sequence ID" value="KPV49784.1"/>
    <property type="molecule type" value="Genomic_DNA"/>
</dbReference>
<feature type="non-terminal residue" evidence="2">
    <location>
        <position position="242"/>
    </location>
</feature>
<evidence type="ECO:0000313" key="3">
    <source>
        <dbReference type="Proteomes" id="UP000050509"/>
    </source>
</evidence>
<proteinExistence type="predicted"/>
<evidence type="ECO:0000313" key="2">
    <source>
        <dbReference type="EMBL" id="KPV49784.1"/>
    </source>
</evidence>
<comment type="caution">
    <text evidence="2">The sequence shown here is derived from an EMBL/GenBank/DDBJ whole genome shotgun (WGS) entry which is preliminary data.</text>
</comment>
<evidence type="ECO:0008006" key="4">
    <source>
        <dbReference type="Google" id="ProtNLM"/>
    </source>
</evidence>
<keyword evidence="1" id="KW-0472">Membrane</keyword>
<keyword evidence="1" id="KW-1133">Transmembrane helix</keyword>
<gene>
    <name evidence="2" type="ORF">SE17_30655</name>
</gene>
<sequence length="242" mass="25881">MLTRRWVALGYATFALALLVLAAIQVANAVGQFRVAIFLIILAVAGPLTGLMLGRGRRMRHRPLALTLLAIDGVAALGLIATTGVASSPMWVSLLLVSTATPLLLRGRWAALLIGSVWLVDGLFLLQVPAEAIVPAALTWALRAAGVGLIGVVLYRALSIEEGVRQRSQRREQVLHEFLKVSNRLRVTSQPQQVLEEVAQAVQASGNFDCVTLSHVDWHAGTVTITMALGASGRRFRALGGL</sequence>
<keyword evidence="3" id="KW-1185">Reference proteome</keyword>
<feature type="transmembrane region" description="Helical" evidence="1">
    <location>
        <begin position="64"/>
        <end position="82"/>
    </location>
</feature>
<dbReference type="Proteomes" id="UP000050509">
    <property type="component" value="Unassembled WGS sequence"/>
</dbReference>
<protein>
    <recommendedName>
        <fullName evidence="4">Histidine kinase</fullName>
    </recommendedName>
</protein>
<feature type="transmembrane region" description="Helical" evidence="1">
    <location>
        <begin position="140"/>
        <end position="158"/>
    </location>
</feature>
<reference evidence="2 3" key="1">
    <citation type="submission" date="2015-09" db="EMBL/GenBank/DDBJ databases">
        <title>Draft genome sequence of Kouleothrix aurantiaca JCM 19913.</title>
        <authorList>
            <person name="Hemp J."/>
        </authorList>
    </citation>
    <scope>NUCLEOTIDE SEQUENCE [LARGE SCALE GENOMIC DNA]</scope>
    <source>
        <strain evidence="2 3">COM-B</strain>
    </source>
</reference>
<organism evidence="2 3">
    <name type="scientific">Kouleothrix aurantiaca</name>
    <dbReference type="NCBI Taxonomy" id="186479"/>
    <lineage>
        <taxon>Bacteria</taxon>
        <taxon>Bacillati</taxon>
        <taxon>Chloroflexota</taxon>
        <taxon>Chloroflexia</taxon>
        <taxon>Chloroflexales</taxon>
        <taxon>Roseiflexineae</taxon>
        <taxon>Roseiflexaceae</taxon>
        <taxon>Kouleothrix</taxon>
    </lineage>
</organism>
<keyword evidence="1" id="KW-0812">Transmembrane</keyword>
<name>A0A0P9CUZ1_9CHLR</name>
<dbReference type="AlphaFoldDB" id="A0A0P9CUZ1"/>